<reference evidence="2" key="1">
    <citation type="submission" date="2016-10" db="EMBL/GenBank/DDBJ databases">
        <authorList>
            <person name="Varghese N."/>
            <person name="Submissions S."/>
        </authorList>
    </citation>
    <scope>NUCLEOTIDE SEQUENCE [LARGE SCALE GENOMIC DNA]</scope>
    <source>
        <strain evidence="2">DSM 15282</strain>
    </source>
</reference>
<accession>A0A1I5G4D5</accession>
<name>A0A1I5G4D5_9BACT</name>
<dbReference type="STRING" id="226506.SAMN04488519_105201"/>
<evidence type="ECO:0000313" key="2">
    <source>
        <dbReference type="Proteomes" id="UP000199564"/>
    </source>
</evidence>
<dbReference type="InterPro" id="IPR025316">
    <property type="entry name" value="DUF4221"/>
</dbReference>
<protein>
    <recommendedName>
        <fullName evidence="3">DUF4221 domain-containing protein</fullName>
    </recommendedName>
</protein>
<dbReference type="PROSITE" id="PS51257">
    <property type="entry name" value="PROKAR_LIPOPROTEIN"/>
    <property type="match status" value="1"/>
</dbReference>
<dbReference type="Proteomes" id="UP000199564">
    <property type="component" value="Unassembled WGS sequence"/>
</dbReference>
<dbReference type="RefSeq" id="WP_091653453.1">
    <property type="nucleotide sequence ID" value="NZ_FOVW01000005.1"/>
</dbReference>
<sequence>MYKLGKTFVLALFVAFAFSCSGEKESAENDSTNILADFSFSVDTVVVDPGEELISLPYGLGTHTINESKSHLYLLDGKNSLINKVNLNSLKLEEQISFEKEGPNGVGEYIEVFDVFPGERFFLSGYEKSSLIDREGELIKDYTLKGDDFDIEGMEENFKYSLYYKLILSIEDEKLFSLPGDFMKASRKLAKFNFREKSGKIYDLPALEKASEYQIILNSNDGMMIYVEEIHFQRINNRYFLSTSPTNNIYEFFPELDSLILYKYNFSLAPNRKEKQIRNEVSSQEEFESEMEKARTQIGFEKLIYDDKSERYYRFGRIYQAREDKEAPLKAQVFLFAFDKNLKLIGETEIPELDRAPLSAFFKNGKLWSYVNVNDELGFAVMDFKF</sequence>
<dbReference type="AlphaFoldDB" id="A0A1I5G4D5"/>
<organism evidence="1 2">
    <name type="scientific">Algoriphagus ornithinivorans</name>
    <dbReference type="NCBI Taxonomy" id="226506"/>
    <lineage>
        <taxon>Bacteria</taxon>
        <taxon>Pseudomonadati</taxon>
        <taxon>Bacteroidota</taxon>
        <taxon>Cytophagia</taxon>
        <taxon>Cytophagales</taxon>
        <taxon>Cyclobacteriaceae</taxon>
        <taxon>Algoriphagus</taxon>
    </lineage>
</organism>
<proteinExistence type="predicted"/>
<dbReference type="Pfam" id="PF13970">
    <property type="entry name" value="DUF4221"/>
    <property type="match status" value="1"/>
</dbReference>
<evidence type="ECO:0008006" key="3">
    <source>
        <dbReference type="Google" id="ProtNLM"/>
    </source>
</evidence>
<keyword evidence="2" id="KW-1185">Reference proteome</keyword>
<dbReference type="EMBL" id="FOVW01000005">
    <property type="protein sequence ID" value="SFO30857.1"/>
    <property type="molecule type" value="Genomic_DNA"/>
</dbReference>
<evidence type="ECO:0000313" key="1">
    <source>
        <dbReference type="EMBL" id="SFO30857.1"/>
    </source>
</evidence>
<gene>
    <name evidence="1" type="ORF">SAMN04488519_105201</name>
</gene>